<evidence type="ECO:0000313" key="15">
    <source>
        <dbReference type="EMBL" id="KAH9376675.1"/>
    </source>
</evidence>
<evidence type="ECO:0000256" key="7">
    <source>
        <dbReference type="ARBA" id="ARBA00022989"/>
    </source>
</evidence>
<keyword evidence="16" id="KW-1185">Reference proteome</keyword>
<gene>
    <name evidence="15" type="ORF">HPB48_005886</name>
</gene>
<dbReference type="PANTHER" id="PTHR45897:SF4">
    <property type="entry name" value="HIGH-AFFINITY CHOLINE TRANSPORTER 1"/>
    <property type="match status" value="1"/>
</dbReference>
<dbReference type="InterPro" id="IPR052244">
    <property type="entry name" value="Choline_transporter"/>
</dbReference>
<keyword evidence="10 14" id="KW-0472">Membrane</keyword>
<dbReference type="PANTHER" id="PTHR45897">
    <property type="entry name" value="HIGH-AFFINITY CHOLINE TRANSPORTER 1"/>
    <property type="match status" value="1"/>
</dbReference>
<comment type="similarity">
    <text evidence="2 13">Belongs to the sodium:solute symporter (SSF) (TC 2.A.21) family.</text>
</comment>
<feature type="transmembrane region" description="Helical" evidence="14">
    <location>
        <begin position="65"/>
        <end position="83"/>
    </location>
</feature>
<evidence type="ECO:0000256" key="5">
    <source>
        <dbReference type="ARBA" id="ARBA00022847"/>
    </source>
</evidence>
<dbReference type="VEuPathDB" id="VectorBase:HLOH_043966"/>
<dbReference type="Pfam" id="PF00474">
    <property type="entry name" value="SSF"/>
    <property type="match status" value="1"/>
</dbReference>
<keyword evidence="7 14" id="KW-1133">Transmembrane helix</keyword>
<evidence type="ECO:0000256" key="8">
    <source>
        <dbReference type="ARBA" id="ARBA00023053"/>
    </source>
</evidence>
<evidence type="ECO:0000256" key="6">
    <source>
        <dbReference type="ARBA" id="ARBA00022979"/>
    </source>
</evidence>
<dbReference type="GO" id="GO:0005886">
    <property type="term" value="C:plasma membrane"/>
    <property type="evidence" value="ECO:0007669"/>
    <property type="project" value="TreeGrafter"/>
</dbReference>
<dbReference type="InterPro" id="IPR001734">
    <property type="entry name" value="Na/solute_symporter"/>
</dbReference>
<comment type="subcellular location">
    <subcellularLocation>
        <location evidence="1">Membrane</location>
        <topology evidence="1">Multi-pass membrane protein</topology>
    </subcellularLocation>
</comment>
<keyword evidence="5" id="KW-0769">Symport</keyword>
<evidence type="ECO:0000256" key="4">
    <source>
        <dbReference type="ARBA" id="ARBA00022692"/>
    </source>
</evidence>
<evidence type="ECO:0000256" key="13">
    <source>
        <dbReference type="RuleBase" id="RU362091"/>
    </source>
</evidence>
<protein>
    <submittedName>
        <fullName evidence="15">Uncharacterized protein</fullName>
    </submittedName>
</protein>
<dbReference type="OrthoDB" id="546820at2759"/>
<accession>A0A9J6GMP9</accession>
<keyword evidence="3" id="KW-0813">Transport</keyword>
<reference evidence="15 16" key="1">
    <citation type="journal article" date="2020" name="Cell">
        <title>Large-Scale Comparative Analyses of Tick Genomes Elucidate Their Genetic Diversity and Vector Capacities.</title>
        <authorList>
            <consortium name="Tick Genome and Microbiome Consortium (TIGMIC)"/>
            <person name="Jia N."/>
            <person name="Wang J."/>
            <person name="Shi W."/>
            <person name="Du L."/>
            <person name="Sun Y."/>
            <person name="Zhan W."/>
            <person name="Jiang J.F."/>
            <person name="Wang Q."/>
            <person name="Zhang B."/>
            <person name="Ji P."/>
            <person name="Bell-Sakyi L."/>
            <person name="Cui X.M."/>
            <person name="Yuan T.T."/>
            <person name="Jiang B.G."/>
            <person name="Yang W.F."/>
            <person name="Lam T.T."/>
            <person name="Chang Q.C."/>
            <person name="Ding S.J."/>
            <person name="Wang X.J."/>
            <person name="Zhu J.G."/>
            <person name="Ruan X.D."/>
            <person name="Zhao L."/>
            <person name="Wei J.T."/>
            <person name="Ye R.Z."/>
            <person name="Que T.C."/>
            <person name="Du C.H."/>
            <person name="Zhou Y.H."/>
            <person name="Cheng J.X."/>
            <person name="Dai P.F."/>
            <person name="Guo W.B."/>
            <person name="Han X.H."/>
            <person name="Huang E.J."/>
            <person name="Li L.F."/>
            <person name="Wei W."/>
            <person name="Gao Y.C."/>
            <person name="Liu J.Z."/>
            <person name="Shao H.Z."/>
            <person name="Wang X."/>
            <person name="Wang C.C."/>
            <person name="Yang T.C."/>
            <person name="Huo Q.B."/>
            <person name="Li W."/>
            <person name="Chen H.Y."/>
            <person name="Chen S.E."/>
            <person name="Zhou L.G."/>
            <person name="Ni X.B."/>
            <person name="Tian J.H."/>
            <person name="Sheng Y."/>
            <person name="Liu T."/>
            <person name="Pan Y.S."/>
            <person name="Xia L.Y."/>
            <person name="Li J."/>
            <person name="Zhao F."/>
            <person name="Cao W.C."/>
        </authorList>
    </citation>
    <scope>NUCLEOTIDE SEQUENCE [LARGE SCALE GENOMIC DNA]</scope>
    <source>
        <strain evidence="15">HaeL-2018</strain>
    </source>
</reference>
<dbReference type="Proteomes" id="UP000821853">
    <property type="component" value="Unassembled WGS sequence"/>
</dbReference>
<evidence type="ECO:0000256" key="12">
    <source>
        <dbReference type="ARBA" id="ARBA00023201"/>
    </source>
</evidence>
<dbReference type="Gene3D" id="1.20.1730.10">
    <property type="entry name" value="Sodium/glucose cotransporter"/>
    <property type="match status" value="2"/>
</dbReference>
<dbReference type="PROSITE" id="PS50283">
    <property type="entry name" value="NA_SOLUT_SYMP_3"/>
    <property type="match status" value="1"/>
</dbReference>
<dbReference type="AlphaFoldDB" id="A0A9J6GMP9"/>
<evidence type="ECO:0000256" key="1">
    <source>
        <dbReference type="ARBA" id="ARBA00004141"/>
    </source>
</evidence>
<dbReference type="GO" id="GO:0008292">
    <property type="term" value="P:acetylcholine biosynthetic process"/>
    <property type="evidence" value="ECO:0007669"/>
    <property type="project" value="TreeGrafter"/>
</dbReference>
<organism evidence="15 16">
    <name type="scientific">Haemaphysalis longicornis</name>
    <name type="common">Bush tick</name>
    <dbReference type="NCBI Taxonomy" id="44386"/>
    <lineage>
        <taxon>Eukaryota</taxon>
        <taxon>Metazoa</taxon>
        <taxon>Ecdysozoa</taxon>
        <taxon>Arthropoda</taxon>
        <taxon>Chelicerata</taxon>
        <taxon>Arachnida</taxon>
        <taxon>Acari</taxon>
        <taxon>Parasitiformes</taxon>
        <taxon>Ixodida</taxon>
        <taxon>Ixodoidea</taxon>
        <taxon>Ixodidae</taxon>
        <taxon>Haemaphysalinae</taxon>
        <taxon>Haemaphysalis</taxon>
    </lineage>
</organism>
<sequence length="353" mass="38865">MAVHLLALFAVIGYFVVVVCVGIWLGRKAHIFRDAFHVSHIHDQQSRCFEHHRFLHRLCGADRHLSLPLAISSMTAAWVGGGYLNGTAEAVYMRGLLYCHAPIGYAISLVIGGLFFAEKMRTTNAVTMLDPFQAHYGRWMGLLLCLPAVCGELLWTAAMFSALGRHLHLSEFHHMTKQHPQQRSHIVQVLNAGLMRDYKCGSILTWPPLPWSCVPFVVANAGVGAVGPPQNGSVALWDIGQNFDIFLMTSLGGIPWQYLTPGALSTVGMIGVTAAVMSSVDSSMLSASAMITKNIYHAIYRPHVRIRIFECGSLYSQPANRAVLVSRMGGSSDVRSPCRKLVRLARHINSFAR</sequence>
<dbReference type="EMBL" id="JABSTR010000008">
    <property type="protein sequence ID" value="KAH9376675.1"/>
    <property type="molecule type" value="Genomic_DNA"/>
</dbReference>
<keyword evidence="4 14" id="KW-0812">Transmembrane</keyword>
<name>A0A9J6GMP9_HAELO</name>
<evidence type="ECO:0000313" key="16">
    <source>
        <dbReference type="Proteomes" id="UP000821853"/>
    </source>
</evidence>
<evidence type="ECO:0000256" key="9">
    <source>
        <dbReference type="ARBA" id="ARBA00023065"/>
    </source>
</evidence>
<dbReference type="GO" id="GO:0005307">
    <property type="term" value="F:choline:sodium symporter activity"/>
    <property type="evidence" value="ECO:0007669"/>
    <property type="project" value="TreeGrafter"/>
</dbReference>
<keyword evidence="11" id="KW-0325">Glycoprotein</keyword>
<dbReference type="InterPro" id="IPR038377">
    <property type="entry name" value="Na/Glc_symporter_sf"/>
</dbReference>
<keyword evidence="6" id="KW-0530">Neurotransmitter biosynthesis</keyword>
<feature type="transmembrane region" description="Helical" evidence="14">
    <location>
        <begin position="138"/>
        <end position="163"/>
    </location>
</feature>
<keyword evidence="12" id="KW-0739">Sodium transport</keyword>
<proteinExistence type="inferred from homology"/>
<evidence type="ECO:0000256" key="11">
    <source>
        <dbReference type="ARBA" id="ARBA00023180"/>
    </source>
</evidence>
<evidence type="ECO:0000256" key="14">
    <source>
        <dbReference type="SAM" id="Phobius"/>
    </source>
</evidence>
<feature type="transmembrane region" description="Helical" evidence="14">
    <location>
        <begin position="6"/>
        <end position="26"/>
    </location>
</feature>
<evidence type="ECO:0000256" key="3">
    <source>
        <dbReference type="ARBA" id="ARBA00022448"/>
    </source>
</evidence>
<feature type="transmembrane region" description="Helical" evidence="14">
    <location>
        <begin position="95"/>
        <end position="117"/>
    </location>
</feature>
<keyword evidence="8" id="KW-0915">Sodium</keyword>
<comment type="caution">
    <text evidence="15">The sequence shown here is derived from an EMBL/GenBank/DDBJ whole genome shotgun (WGS) entry which is preliminary data.</text>
</comment>
<evidence type="ECO:0000256" key="2">
    <source>
        <dbReference type="ARBA" id="ARBA00006434"/>
    </source>
</evidence>
<keyword evidence="9" id="KW-0406">Ion transport</keyword>
<evidence type="ECO:0000256" key="10">
    <source>
        <dbReference type="ARBA" id="ARBA00023136"/>
    </source>
</evidence>